<evidence type="ECO:0000313" key="2">
    <source>
        <dbReference type="Proteomes" id="UP001177021"/>
    </source>
</evidence>
<proteinExistence type="predicted"/>
<comment type="caution">
    <text evidence="1">The sequence shown here is derived from an EMBL/GenBank/DDBJ whole genome shotgun (WGS) entry which is preliminary data.</text>
</comment>
<dbReference type="EMBL" id="CASHSV030000002">
    <property type="protein sequence ID" value="CAJ2634591.1"/>
    <property type="molecule type" value="Genomic_DNA"/>
</dbReference>
<name>A0ACB0IRN6_TRIPR</name>
<sequence>MHACIISGGGVEAGHAVQEEVAEDQVEVLGLVVGLEVDGLVVDEQVQEDADPVAQGDEDLGLLVEVDRAYF</sequence>
<gene>
    <name evidence="1" type="ORF">MILVUS5_LOCUS5447</name>
</gene>
<accession>A0ACB0IRN6</accession>
<keyword evidence="2" id="KW-1185">Reference proteome</keyword>
<evidence type="ECO:0000313" key="1">
    <source>
        <dbReference type="EMBL" id="CAJ2634591.1"/>
    </source>
</evidence>
<dbReference type="Proteomes" id="UP001177021">
    <property type="component" value="Unassembled WGS sequence"/>
</dbReference>
<reference evidence="1" key="1">
    <citation type="submission" date="2023-10" db="EMBL/GenBank/DDBJ databases">
        <authorList>
            <person name="Rodriguez Cubillos JULIANA M."/>
            <person name="De Vega J."/>
        </authorList>
    </citation>
    <scope>NUCLEOTIDE SEQUENCE</scope>
</reference>
<organism evidence="1 2">
    <name type="scientific">Trifolium pratense</name>
    <name type="common">Red clover</name>
    <dbReference type="NCBI Taxonomy" id="57577"/>
    <lineage>
        <taxon>Eukaryota</taxon>
        <taxon>Viridiplantae</taxon>
        <taxon>Streptophyta</taxon>
        <taxon>Embryophyta</taxon>
        <taxon>Tracheophyta</taxon>
        <taxon>Spermatophyta</taxon>
        <taxon>Magnoliopsida</taxon>
        <taxon>eudicotyledons</taxon>
        <taxon>Gunneridae</taxon>
        <taxon>Pentapetalae</taxon>
        <taxon>rosids</taxon>
        <taxon>fabids</taxon>
        <taxon>Fabales</taxon>
        <taxon>Fabaceae</taxon>
        <taxon>Papilionoideae</taxon>
        <taxon>50 kb inversion clade</taxon>
        <taxon>NPAAA clade</taxon>
        <taxon>Hologalegina</taxon>
        <taxon>IRL clade</taxon>
        <taxon>Trifolieae</taxon>
        <taxon>Trifolium</taxon>
    </lineage>
</organism>
<protein>
    <submittedName>
        <fullName evidence="1">Uncharacterized protein</fullName>
    </submittedName>
</protein>